<sequence length="187" mass="21424">MESLQEVHEVEELDEVENNLEEDIGKCHNIETEREVIDKPKIGILFDNANEMFTYYKTYGKQEGFLVKRRTCKKGSDGIVKYVTFVCGRNGSFESMSSNILKPQPIGKTSCHARVGGRVNKEGKWELRTLDLEHNHGVSPSKTKYFRCNRFIDPRVKRQIINNDRAGIRVNKNYNSCVVEAGGHDNI</sequence>
<name>A0AAP0LS35_9ROSI</name>
<dbReference type="PANTHER" id="PTHR46328:SF35">
    <property type="entry name" value="PROTEIN FAR1-RELATED SEQUENCE 5-LIKE"/>
    <property type="match status" value="1"/>
</dbReference>
<gene>
    <name evidence="2" type="ORF">WN944_026482</name>
</gene>
<accession>A0AAP0LS35</accession>
<dbReference type="Proteomes" id="UP001428341">
    <property type="component" value="Unassembled WGS sequence"/>
</dbReference>
<keyword evidence="3" id="KW-1185">Reference proteome</keyword>
<comment type="caution">
    <text evidence="2">The sequence shown here is derived from an EMBL/GenBank/DDBJ whole genome shotgun (WGS) entry which is preliminary data.</text>
</comment>
<organism evidence="2 3">
    <name type="scientific">Citrus x changshan-huyou</name>
    <dbReference type="NCBI Taxonomy" id="2935761"/>
    <lineage>
        <taxon>Eukaryota</taxon>
        <taxon>Viridiplantae</taxon>
        <taxon>Streptophyta</taxon>
        <taxon>Embryophyta</taxon>
        <taxon>Tracheophyta</taxon>
        <taxon>Spermatophyta</taxon>
        <taxon>Magnoliopsida</taxon>
        <taxon>eudicotyledons</taxon>
        <taxon>Gunneridae</taxon>
        <taxon>Pentapetalae</taxon>
        <taxon>rosids</taxon>
        <taxon>malvids</taxon>
        <taxon>Sapindales</taxon>
        <taxon>Rutaceae</taxon>
        <taxon>Aurantioideae</taxon>
        <taxon>Citrus</taxon>
    </lineage>
</organism>
<proteinExistence type="predicted"/>
<dbReference type="AlphaFoldDB" id="A0AAP0LS35"/>
<dbReference type="InterPro" id="IPR004330">
    <property type="entry name" value="FAR1_DNA_bnd_dom"/>
</dbReference>
<evidence type="ECO:0000313" key="3">
    <source>
        <dbReference type="Proteomes" id="UP001428341"/>
    </source>
</evidence>
<reference evidence="2 3" key="1">
    <citation type="submission" date="2024-05" db="EMBL/GenBank/DDBJ databases">
        <title>Haplotype-resolved chromosome-level genome assembly of Huyou (Citrus changshanensis).</title>
        <authorList>
            <person name="Miao C."/>
            <person name="Chen W."/>
            <person name="Wu Y."/>
            <person name="Wang L."/>
            <person name="Zhao S."/>
            <person name="Grierson D."/>
            <person name="Xu C."/>
            <person name="Chen K."/>
        </authorList>
    </citation>
    <scope>NUCLEOTIDE SEQUENCE [LARGE SCALE GENOMIC DNA]</scope>
    <source>
        <strain evidence="2">01-14</strain>
        <tissue evidence="2">Leaf</tissue>
    </source>
</reference>
<evidence type="ECO:0000313" key="2">
    <source>
        <dbReference type="EMBL" id="KAK9183331.1"/>
    </source>
</evidence>
<dbReference type="PANTHER" id="PTHR46328">
    <property type="entry name" value="FAR-RED IMPAIRED RESPONSIVE (FAR1) FAMILY PROTEIN-RELATED"/>
    <property type="match status" value="1"/>
</dbReference>
<feature type="domain" description="FAR1" evidence="1">
    <location>
        <begin position="55"/>
        <end position="138"/>
    </location>
</feature>
<dbReference type="EMBL" id="JBCGBO010000024">
    <property type="protein sequence ID" value="KAK9183331.1"/>
    <property type="molecule type" value="Genomic_DNA"/>
</dbReference>
<evidence type="ECO:0000259" key="1">
    <source>
        <dbReference type="Pfam" id="PF03101"/>
    </source>
</evidence>
<dbReference type="Pfam" id="PF03101">
    <property type="entry name" value="FAR1"/>
    <property type="match status" value="1"/>
</dbReference>
<protein>
    <recommendedName>
        <fullName evidence="1">FAR1 domain-containing protein</fullName>
    </recommendedName>
</protein>